<accession>A0ABN9STQ0</accession>
<reference evidence="2" key="1">
    <citation type="submission" date="2023-10" db="EMBL/GenBank/DDBJ databases">
        <authorList>
            <person name="Chen Y."/>
            <person name="Shah S."/>
            <person name="Dougan E. K."/>
            <person name="Thang M."/>
            <person name="Chan C."/>
        </authorList>
    </citation>
    <scope>NUCLEOTIDE SEQUENCE [LARGE SCALE GENOMIC DNA]</scope>
</reference>
<proteinExistence type="predicted"/>
<dbReference type="EMBL" id="CAUYUJ010013174">
    <property type="protein sequence ID" value="CAK0835740.1"/>
    <property type="molecule type" value="Genomic_DNA"/>
</dbReference>
<organism evidence="2 3">
    <name type="scientific">Prorocentrum cordatum</name>
    <dbReference type="NCBI Taxonomy" id="2364126"/>
    <lineage>
        <taxon>Eukaryota</taxon>
        <taxon>Sar</taxon>
        <taxon>Alveolata</taxon>
        <taxon>Dinophyceae</taxon>
        <taxon>Prorocentrales</taxon>
        <taxon>Prorocentraceae</taxon>
        <taxon>Prorocentrum</taxon>
    </lineage>
</organism>
<name>A0ABN9STQ0_9DINO</name>
<comment type="caution">
    <text evidence="2">The sequence shown here is derived from an EMBL/GenBank/DDBJ whole genome shotgun (WGS) entry which is preliminary data.</text>
</comment>
<gene>
    <name evidence="2" type="ORF">PCOR1329_LOCUS32452</name>
</gene>
<protein>
    <submittedName>
        <fullName evidence="2">Uncharacterized protein</fullName>
    </submittedName>
</protein>
<feature type="region of interest" description="Disordered" evidence="1">
    <location>
        <begin position="48"/>
        <end position="102"/>
    </location>
</feature>
<feature type="non-terminal residue" evidence="2">
    <location>
        <position position="102"/>
    </location>
</feature>
<evidence type="ECO:0000256" key="1">
    <source>
        <dbReference type="SAM" id="MobiDB-lite"/>
    </source>
</evidence>
<evidence type="ECO:0000313" key="3">
    <source>
        <dbReference type="Proteomes" id="UP001189429"/>
    </source>
</evidence>
<dbReference type="Proteomes" id="UP001189429">
    <property type="component" value="Unassembled WGS sequence"/>
</dbReference>
<feature type="non-terminal residue" evidence="2">
    <location>
        <position position="1"/>
    </location>
</feature>
<evidence type="ECO:0000313" key="2">
    <source>
        <dbReference type="EMBL" id="CAK0835740.1"/>
    </source>
</evidence>
<sequence>AVEDAASTLGGLSAITTAAFTERPVTAATGERATTASTIDAFRAGTADTVRQSADQHLAEEASSGLGDPSDGQDRLLHPLPRLGLDERGGLGKRGLRNLLHA</sequence>
<keyword evidence="3" id="KW-1185">Reference proteome</keyword>